<feature type="domain" description="Sulfatase N-terminal" evidence="6">
    <location>
        <begin position="48"/>
        <end position="364"/>
    </location>
</feature>
<dbReference type="PROSITE" id="PS00149">
    <property type="entry name" value="SULFATASE_2"/>
    <property type="match status" value="1"/>
</dbReference>
<comment type="caution">
    <text evidence="7">The sequence shown here is derived from an EMBL/GenBank/DDBJ whole genome shotgun (WGS) entry which is preliminary data.</text>
</comment>
<evidence type="ECO:0000256" key="2">
    <source>
        <dbReference type="ARBA" id="ARBA00022723"/>
    </source>
</evidence>
<keyword evidence="3" id="KW-0378">Hydrolase</keyword>
<dbReference type="PROSITE" id="PS00523">
    <property type="entry name" value="SULFATASE_1"/>
    <property type="match status" value="1"/>
</dbReference>
<dbReference type="GO" id="GO:0046872">
    <property type="term" value="F:metal ion binding"/>
    <property type="evidence" value="ECO:0007669"/>
    <property type="project" value="UniProtKB-KW"/>
</dbReference>
<name>A0A7J0CKA1_STRMI</name>
<keyword evidence="2" id="KW-0479">Metal-binding</keyword>
<comment type="similarity">
    <text evidence="1">Belongs to the sulfatase family.</text>
</comment>
<dbReference type="AlphaFoldDB" id="A0A7J0CKA1"/>
<evidence type="ECO:0000313" key="7">
    <source>
        <dbReference type="EMBL" id="GFN02910.1"/>
    </source>
</evidence>
<dbReference type="Gene3D" id="3.40.720.10">
    <property type="entry name" value="Alkaline Phosphatase, subunit A"/>
    <property type="match status" value="1"/>
</dbReference>
<dbReference type="SUPFAM" id="SSF53649">
    <property type="entry name" value="Alkaline phosphatase-like"/>
    <property type="match status" value="2"/>
</dbReference>
<feature type="compositionally biased region" description="Basic residues" evidence="5">
    <location>
        <begin position="487"/>
        <end position="502"/>
    </location>
</feature>
<dbReference type="EMBL" id="BLWD01000001">
    <property type="protein sequence ID" value="GFN02910.1"/>
    <property type="molecule type" value="Genomic_DNA"/>
</dbReference>
<keyword evidence="4" id="KW-0106">Calcium</keyword>
<feature type="region of interest" description="Disordered" evidence="5">
    <location>
        <begin position="1"/>
        <end position="45"/>
    </location>
</feature>
<dbReference type="Proteomes" id="UP000498740">
    <property type="component" value="Unassembled WGS sequence"/>
</dbReference>
<gene>
    <name evidence="7" type="ORF">Smic_14660</name>
</gene>
<dbReference type="GO" id="GO:0004065">
    <property type="term" value="F:arylsulfatase activity"/>
    <property type="evidence" value="ECO:0007669"/>
    <property type="project" value="TreeGrafter"/>
</dbReference>
<dbReference type="InterPro" id="IPR017850">
    <property type="entry name" value="Alkaline_phosphatase_core_sf"/>
</dbReference>
<evidence type="ECO:0000259" key="6">
    <source>
        <dbReference type="Pfam" id="PF00884"/>
    </source>
</evidence>
<proteinExistence type="inferred from homology"/>
<dbReference type="PANTHER" id="PTHR42693:SF53">
    <property type="entry name" value="ENDO-4-O-SULFATASE"/>
    <property type="match status" value="1"/>
</dbReference>
<dbReference type="Gene3D" id="3.30.1120.10">
    <property type="match status" value="1"/>
</dbReference>
<dbReference type="PANTHER" id="PTHR42693">
    <property type="entry name" value="ARYLSULFATASE FAMILY MEMBER"/>
    <property type="match status" value="1"/>
</dbReference>
<evidence type="ECO:0000256" key="3">
    <source>
        <dbReference type="ARBA" id="ARBA00022801"/>
    </source>
</evidence>
<dbReference type="Pfam" id="PF00884">
    <property type="entry name" value="Sulfatase"/>
    <property type="match status" value="1"/>
</dbReference>
<feature type="compositionally biased region" description="Low complexity" evidence="5">
    <location>
        <begin position="467"/>
        <end position="486"/>
    </location>
</feature>
<feature type="compositionally biased region" description="Low complexity" evidence="5">
    <location>
        <begin position="1"/>
        <end position="13"/>
    </location>
</feature>
<feature type="region of interest" description="Disordered" evidence="5">
    <location>
        <begin position="379"/>
        <end position="534"/>
    </location>
</feature>
<sequence>MTTDPTADPTATPTRRDPYDGFPGRIGRTFAESEPSWPPRTAPGEKAPNIVVVLVDDMGYSDIGPFGSEIATPTLDTLADEGVRLTNYHTMPLCSPARAALLTGLNPHRVGYSMVANSDPGFPGYGMEIADDIPTLAELLHDTGYATYAVGKWHLVRDSASNAADDRDNWPLNKGFDQYYGVLEGLTSLFHPHQLVRDNSPLDIDEFADDYYYTDDITDQAISMVKSLRAHDPDKPFFLYLAHNAVHGPLQAKAEDIARHKGRYDEGWDVLREKRFAAQLAAGLLPAGTELPDRNSEAGLDVPAWGSLTEEQQKLYARYMEVYAALVDNIDQNLARLTDTLEALGELDNTIIVFTSDNGGTGEGGAEGTRSYFSRFVHHPALPATGPPTSTATRNSSAARAAWSTTPAAGAWPPTPPSGSTRGTRTPAGSASRSSCPGPGAPAKGCSPPGCARSTSTSPTSPHPPEAGRAGAPRRAARGHPPGTGRHQLHPRTRRPRPRLHPPRAVLRDDGKPQLLPGRPQARHPAPPRHPYDDSEWALYDIRTDPTEIHDLAAEHPGLVKELSEAWEAAAWRNGVFPLPDGSGALARRNPAEQRLTRPLTLLPGTPELERYRSSRLVSLRSFEITVVIDGTGEGVLVSHGDQGGGYSLYVEEGRLHLAYNEYGVLHETDAGPLAPGEHVVALTATAEKGLRWSFTVSVDGEVRATPPSVHQLIGMAPFQGISVGIDRKSPVSWPLFERHRSFRYGGVLRSVTYTPGEPGPDSPEAVAAALKQAAAAFE</sequence>
<dbReference type="InterPro" id="IPR050738">
    <property type="entry name" value="Sulfatase"/>
</dbReference>
<feature type="compositionally biased region" description="Low complexity" evidence="5">
    <location>
        <begin position="387"/>
        <end position="427"/>
    </location>
</feature>
<evidence type="ECO:0000256" key="5">
    <source>
        <dbReference type="SAM" id="MobiDB-lite"/>
    </source>
</evidence>
<evidence type="ECO:0000256" key="1">
    <source>
        <dbReference type="ARBA" id="ARBA00008779"/>
    </source>
</evidence>
<evidence type="ECO:0000313" key="8">
    <source>
        <dbReference type="Proteomes" id="UP000498740"/>
    </source>
</evidence>
<protein>
    <recommendedName>
        <fullName evidence="6">Sulfatase N-terminal domain-containing protein</fullName>
    </recommendedName>
</protein>
<evidence type="ECO:0000256" key="4">
    <source>
        <dbReference type="ARBA" id="ARBA00022837"/>
    </source>
</evidence>
<accession>A0A7J0CKA1</accession>
<dbReference type="InterPro" id="IPR024607">
    <property type="entry name" value="Sulfatase_CS"/>
</dbReference>
<dbReference type="InterPro" id="IPR000917">
    <property type="entry name" value="Sulfatase_N"/>
</dbReference>
<reference evidence="7 8" key="1">
    <citation type="submission" date="2020-05" db="EMBL/GenBank/DDBJ databases">
        <title>Whole genome shotgun sequence of Streptomyces microflavus NBRC 13062.</title>
        <authorList>
            <person name="Komaki H."/>
            <person name="Tamura T."/>
        </authorList>
    </citation>
    <scope>NUCLEOTIDE SEQUENCE [LARGE SCALE GENOMIC DNA]</scope>
    <source>
        <strain evidence="7 8">NBRC 13062</strain>
    </source>
</reference>
<organism evidence="7 8">
    <name type="scientific">Streptomyces microflavus</name>
    <name type="common">Streptomyces lipmanii</name>
    <dbReference type="NCBI Taxonomy" id="1919"/>
    <lineage>
        <taxon>Bacteria</taxon>
        <taxon>Bacillati</taxon>
        <taxon>Actinomycetota</taxon>
        <taxon>Actinomycetes</taxon>
        <taxon>Kitasatosporales</taxon>
        <taxon>Streptomycetaceae</taxon>
        <taxon>Streptomyces</taxon>
    </lineage>
</organism>